<accession>A0A6J4ML68</accession>
<dbReference type="CDD" id="cd00156">
    <property type="entry name" value="REC"/>
    <property type="match status" value="1"/>
</dbReference>
<dbReference type="Pfam" id="PF00072">
    <property type="entry name" value="Response_reg"/>
    <property type="match status" value="1"/>
</dbReference>
<reference evidence="4" key="1">
    <citation type="submission" date="2020-02" db="EMBL/GenBank/DDBJ databases">
        <authorList>
            <person name="Meier V. D."/>
        </authorList>
    </citation>
    <scope>NUCLEOTIDE SEQUENCE</scope>
    <source>
        <strain evidence="4">AVDCRST_MAG68</strain>
    </source>
</reference>
<evidence type="ECO:0000256" key="2">
    <source>
        <dbReference type="PROSITE-ProRule" id="PRU00169"/>
    </source>
</evidence>
<dbReference type="Gene3D" id="3.40.50.2300">
    <property type="match status" value="1"/>
</dbReference>
<feature type="domain" description="Response regulatory" evidence="3">
    <location>
        <begin position="20"/>
        <end position="131"/>
    </location>
</feature>
<name>A0A6J4ML68_9BACT</name>
<dbReference type="InterPro" id="IPR001789">
    <property type="entry name" value="Sig_transdc_resp-reg_receiver"/>
</dbReference>
<dbReference type="GO" id="GO:0000160">
    <property type="term" value="P:phosphorelay signal transduction system"/>
    <property type="evidence" value="ECO:0007669"/>
    <property type="project" value="InterPro"/>
</dbReference>
<protein>
    <recommendedName>
        <fullName evidence="3">Response regulatory domain-containing protein</fullName>
    </recommendedName>
</protein>
<dbReference type="InterPro" id="IPR050595">
    <property type="entry name" value="Bact_response_regulator"/>
</dbReference>
<dbReference type="PANTHER" id="PTHR44591">
    <property type="entry name" value="STRESS RESPONSE REGULATOR PROTEIN 1"/>
    <property type="match status" value="1"/>
</dbReference>
<proteinExistence type="predicted"/>
<dbReference type="AlphaFoldDB" id="A0A6J4ML68"/>
<dbReference type="SMART" id="SM00448">
    <property type="entry name" value="REC"/>
    <property type="match status" value="1"/>
</dbReference>
<evidence type="ECO:0000256" key="1">
    <source>
        <dbReference type="ARBA" id="ARBA00022553"/>
    </source>
</evidence>
<dbReference type="InterPro" id="IPR011006">
    <property type="entry name" value="CheY-like_superfamily"/>
</dbReference>
<evidence type="ECO:0000259" key="3">
    <source>
        <dbReference type="PROSITE" id="PS50110"/>
    </source>
</evidence>
<dbReference type="EMBL" id="CADCTW010000203">
    <property type="protein sequence ID" value="CAA9360959.1"/>
    <property type="molecule type" value="Genomic_DNA"/>
</dbReference>
<dbReference type="SUPFAM" id="SSF52172">
    <property type="entry name" value="CheY-like"/>
    <property type="match status" value="1"/>
</dbReference>
<keyword evidence="1 2" id="KW-0597">Phosphoprotein</keyword>
<feature type="modified residue" description="4-aspartylphosphate" evidence="2">
    <location>
        <position position="69"/>
    </location>
</feature>
<dbReference type="PROSITE" id="PS50110">
    <property type="entry name" value="RESPONSE_REGULATORY"/>
    <property type="match status" value="1"/>
</dbReference>
<gene>
    <name evidence="4" type="ORF">AVDCRST_MAG68-4780</name>
</gene>
<organism evidence="4">
    <name type="scientific">uncultured Gemmatimonadota bacterium</name>
    <dbReference type="NCBI Taxonomy" id="203437"/>
    <lineage>
        <taxon>Bacteria</taxon>
        <taxon>Pseudomonadati</taxon>
        <taxon>Gemmatimonadota</taxon>
        <taxon>environmental samples</taxon>
    </lineage>
</organism>
<evidence type="ECO:0000313" key="4">
    <source>
        <dbReference type="EMBL" id="CAA9360959.1"/>
    </source>
</evidence>
<sequence length="254" mass="27884">MDFESEAVMEAWLDATAPGCVLVVSENEVIRAGLRLLLQRNRYEAAEARSEDEALRMCVEWFPDLVIVDLPDPAAPRLLEGIRAEPGCAGTLALRLTADCEAVASGTARFDGCLVKPADPQRILAEVVRLLEQRFGPGRRMAPLEGPRAAEVVALETPFPARTRVAAVPGNVHVLANLLQELRAMGIRHGQARDGDDIVVEYVCTVAQAFEMGGDAEGLARALEEAFPWLAHRPEALRRRIERLRGFVPFRRTG</sequence>
<dbReference type="PANTHER" id="PTHR44591:SF22">
    <property type="entry name" value="CHEY SUBFAMILY"/>
    <property type="match status" value="1"/>
</dbReference>